<reference evidence="1 2" key="1">
    <citation type="submission" date="2017-09" db="EMBL/GenBank/DDBJ databases">
        <title>Phase variable restriction modification systems are present in the genome sequences of periodontal pathogens Prevotella intermedia, Tannerella forsythia and Porphyromonas gingivalis.</title>
        <authorList>
            <person name="Haigh R.D."/>
            <person name="Crawford L."/>
            <person name="Ralph J."/>
            <person name="Wanford J."/>
            <person name="Vartoukian S.R."/>
            <person name="Hijazib K."/>
            <person name="Wade W."/>
            <person name="Oggioni M.R."/>
        </authorList>
    </citation>
    <scope>NUCLEOTIDE SEQUENCE [LARGE SCALE GENOMIC DNA]</scope>
    <source>
        <strain evidence="1 2">WW11663</strain>
    </source>
</reference>
<dbReference type="AlphaFoldDB" id="A0A2A6E7I1"/>
<protein>
    <recommendedName>
        <fullName evidence="3">Exo-alpha-sialidase</fullName>
    </recommendedName>
</protein>
<proteinExistence type="predicted"/>
<organism evidence="1 2">
    <name type="scientific">Tannerella forsythia</name>
    <name type="common">Bacteroides forsythus</name>
    <dbReference type="NCBI Taxonomy" id="28112"/>
    <lineage>
        <taxon>Bacteria</taxon>
        <taxon>Pseudomonadati</taxon>
        <taxon>Bacteroidota</taxon>
        <taxon>Bacteroidia</taxon>
        <taxon>Bacteroidales</taxon>
        <taxon>Tannerellaceae</taxon>
        <taxon>Tannerella</taxon>
    </lineage>
</organism>
<sequence>MYLSADDGRTWHGFRELYLDPRRDAADFGTAFGIDKSVHQSQFVETEPGRVLVSLGQSAHHRVMLIFDVDWLMARSRFCNFSDSLRQWSVFSYYKGNRRALRIQPYARVRTRRRAVAGALPFQRFAAYFPPWCSLEFPRLS</sequence>
<gene>
    <name evidence="1" type="ORF">CLI86_07960</name>
</gene>
<evidence type="ECO:0008006" key="3">
    <source>
        <dbReference type="Google" id="ProtNLM"/>
    </source>
</evidence>
<evidence type="ECO:0000313" key="2">
    <source>
        <dbReference type="Proteomes" id="UP000219259"/>
    </source>
</evidence>
<accession>A0A2A6E7I1</accession>
<dbReference type="Proteomes" id="UP000219259">
    <property type="component" value="Unassembled WGS sequence"/>
</dbReference>
<name>A0A2A6E7I1_TANFO</name>
<comment type="caution">
    <text evidence="1">The sequence shown here is derived from an EMBL/GenBank/DDBJ whole genome shotgun (WGS) entry which is preliminary data.</text>
</comment>
<evidence type="ECO:0000313" key="1">
    <source>
        <dbReference type="EMBL" id="PDP43502.1"/>
    </source>
</evidence>
<dbReference type="EMBL" id="NSLJ01000018">
    <property type="protein sequence ID" value="PDP43502.1"/>
    <property type="molecule type" value="Genomic_DNA"/>
</dbReference>